<feature type="region of interest" description="Disordered" evidence="1">
    <location>
        <begin position="273"/>
        <end position="329"/>
    </location>
</feature>
<evidence type="ECO:0000313" key="3">
    <source>
        <dbReference type="Proteomes" id="UP000236333"/>
    </source>
</evidence>
<feature type="non-terminal residue" evidence="2">
    <location>
        <position position="1"/>
    </location>
</feature>
<organism evidence="2 3">
    <name type="scientific">Tetrabaena socialis</name>
    <dbReference type="NCBI Taxonomy" id="47790"/>
    <lineage>
        <taxon>Eukaryota</taxon>
        <taxon>Viridiplantae</taxon>
        <taxon>Chlorophyta</taxon>
        <taxon>core chlorophytes</taxon>
        <taxon>Chlorophyceae</taxon>
        <taxon>CS clade</taxon>
        <taxon>Chlamydomonadales</taxon>
        <taxon>Tetrabaenaceae</taxon>
        <taxon>Tetrabaena</taxon>
    </lineage>
</organism>
<reference evidence="2 3" key="1">
    <citation type="journal article" date="2017" name="Mol. Biol. Evol.">
        <title>The 4-celled Tetrabaena socialis nuclear genome reveals the essential components for genetic control of cell number at the origin of multicellularity in the volvocine lineage.</title>
        <authorList>
            <person name="Featherston J."/>
            <person name="Arakaki Y."/>
            <person name="Hanschen E.R."/>
            <person name="Ferris P.J."/>
            <person name="Michod R.E."/>
            <person name="Olson B.J.S.C."/>
            <person name="Nozaki H."/>
            <person name="Durand P.M."/>
        </authorList>
    </citation>
    <scope>NUCLEOTIDE SEQUENCE [LARGE SCALE GENOMIC DNA]</scope>
    <source>
        <strain evidence="2 3">NIES-571</strain>
    </source>
</reference>
<feature type="compositionally biased region" description="Low complexity" evidence="1">
    <location>
        <begin position="784"/>
        <end position="795"/>
    </location>
</feature>
<evidence type="ECO:0000256" key="1">
    <source>
        <dbReference type="SAM" id="MobiDB-lite"/>
    </source>
</evidence>
<dbReference type="OrthoDB" id="535807at2759"/>
<gene>
    <name evidence="2" type="ORF">TSOC_001696</name>
</gene>
<accession>A0A2J8AG41</accession>
<feature type="region of interest" description="Disordered" evidence="1">
    <location>
        <begin position="784"/>
        <end position="842"/>
    </location>
</feature>
<protein>
    <submittedName>
        <fullName evidence="2">Uncharacterized protein</fullName>
    </submittedName>
</protein>
<dbReference type="Proteomes" id="UP000236333">
    <property type="component" value="Unassembled WGS sequence"/>
</dbReference>
<feature type="compositionally biased region" description="Low complexity" evidence="1">
    <location>
        <begin position="294"/>
        <end position="329"/>
    </location>
</feature>
<feature type="compositionally biased region" description="Low complexity" evidence="1">
    <location>
        <begin position="814"/>
        <end position="840"/>
    </location>
</feature>
<dbReference type="EMBL" id="PGGS01000029">
    <property type="protein sequence ID" value="PNH11484.1"/>
    <property type="molecule type" value="Genomic_DNA"/>
</dbReference>
<comment type="caution">
    <text evidence="2">The sequence shown here is derived from an EMBL/GenBank/DDBJ whole genome shotgun (WGS) entry which is preliminary data.</text>
</comment>
<keyword evidence="3" id="KW-1185">Reference proteome</keyword>
<dbReference type="AlphaFoldDB" id="A0A2J8AG41"/>
<sequence>TRYVTEVAGAPVAEAAPLRTTGPHPALAHLGGLALDHLARKRSALEPLQSLTSTAAGSHACQVLEALSKTALLLRDSAVSAARGVPAPSSHDRSPQGMQRLFQNGYDVMALPLCMDAYGPAAVVPETCVALFHIHNLLLQAAYASSQDFEPYTELIQAGLGLYLLKAPRALVSFTNGQLDAVLDAMAHQDLWRFQRLLWSRLLPCIPAWESQEDFCSVVHDCELQAQTAAAAAAAASTSAGGSGIPAAGVLGRPSVSRPSSLAPGFVASFSDRLSDTRPQADTRAWPAEPAGLPSTSGPPYGASASAHPAHSQHGLPASASASTSGSTGGSAARGIMSAALCAPSTAAQASALYDKQAELEDHARLMSECIRAALEAAASKLMLAPQPHAAARTLLDVAIAFDARQRSLGTPPVLRYTFMPSHEWLSHVAAAGAHAGDRMDPAAYVKLLRDLDTLSPQPLDLGASNRWLNAAGQAGAEAAVLHHTAMHAWAPQQTVTVLLALAGKCQSPPGDKLCGAAEGIVLACGEGKQDISLLCAMLQDALELASPTSGGLSAAHQSLVRALLNKAIYVVGSMVARGCPVPQYSRGTSLSSQLAGELSWCSREFLFDCYPRLLQAAKRFGYPLQAFHLSEYAAELYSYLAAAPGHELVAVGPEGLTRILAAVVATPCCSDPHWAAAFERACLTLLTVQFGVGYTHPKRWVRLVDAVVAQLPFPMPALTAGVKALMVRLCDVHRHSEYFFTLLPLVGTLERRAAGASRHLHHQEGHDAAGSLWTPVSSSAAAVPSAGPVPATPSISSGHAMRFPKGRSPGTHRGAAAAAGARRGSSSGRSSSLGGSRSLTDQDIVGTAPALQGGALRALVPPPDMTRHLVSDLEYSKWCEEVGQRLALSMACMADRDRVAQLSMLGIE</sequence>
<proteinExistence type="predicted"/>
<name>A0A2J8AG41_9CHLO</name>
<evidence type="ECO:0000313" key="2">
    <source>
        <dbReference type="EMBL" id="PNH11484.1"/>
    </source>
</evidence>